<evidence type="ECO:0000256" key="2">
    <source>
        <dbReference type="ARBA" id="ARBA00022485"/>
    </source>
</evidence>
<dbReference type="GO" id="GO:0005737">
    <property type="term" value="C:cytoplasm"/>
    <property type="evidence" value="ECO:0007669"/>
    <property type="project" value="TreeGrafter"/>
</dbReference>
<dbReference type="InterPro" id="IPR007197">
    <property type="entry name" value="rSAM"/>
</dbReference>
<dbReference type="SMART" id="SM00729">
    <property type="entry name" value="Elp3"/>
    <property type="match status" value="1"/>
</dbReference>
<evidence type="ECO:0000313" key="8">
    <source>
        <dbReference type="EMBL" id="SFJ46296.1"/>
    </source>
</evidence>
<dbReference type="InterPro" id="IPR032432">
    <property type="entry name" value="Radical_SAM_C"/>
</dbReference>
<keyword evidence="5" id="KW-0408">Iron</keyword>
<dbReference type="InterPro" id="IPR006638">
    <property type="entry name" value="Elp3/MiaA/NifB-like_rSAM"/>
</dbReference>
<dbReference type="PANTHER" id="PTHR11135:SF0">
    <property type="entry name" value="ELONGATOR COMPLEX PROTEIN 3"/>
    <property type="match status" value="1"/>
</dbReference>
<dbReference type="SFLD" id="SFLDG01086">
    <property type="entry name" value="elongater_protein-like"/>
    <property type="match status" value="1"/>
</dbReference>
<dbReference type="Pfam" id="PF04055">
    <property type="entry name" value="Radical_SAM"/>
    <property type="match status" value="1"/>
</dbReference>
<evidence type="ECO:0000256" key="5">
    <source>
        <dbReference type="ARBA" id="ARBA00023004"/>
    </source>
</evidence>
<name>A0A1I3RM99_9BACT</name>
<comment type="cofactor">
    <cofactor evidence="1">
        <name>[4Fe-4S] cluster</name>
        <dbReference type="ChEBI" id="CHEBI:49883"/>
    </cofactor>
</comment>
<keyword evidence="6" id="KW-0411">Iron-sulfur</keyword>
<gene>
    <name evidence="8" type="ORF">SAMN04488082_103194</name>
</gene>
<dbReference type="SUPFAM" id="SSF102114">
    <property type="entry name" value="Radical SAM enzymes"/>
    <property type="match status" value="1"/>
</dbReference>
<organism evidence="8 9">
    <name type="scientific">Desulfomicrobium apsheronum</name>
    <dbReference type="NCBI Taxonomy" id="52560"/>
    <lineage>
        <taxon>Bacteria</taxon>
        <taxon>Pseudomonadati</taxon>
        <taxon>Thermodesulfobacteriota</taxon>
        <taxon>Desulfovibrionia</taxon>
        <taxon>Desulfovibrionales</taxon>
        <taxon>Desulfomicrobiaceae</taxon>
        <taxon>Desulfomicrobium</taxon>
    </lineage>
</organism>
<keyword evidence="4" id="KW-0479">Metal-binding</keyword>
<dbReference type="PROSITE" id="PS51918">
    <property type="entry name" value="RADICAL_SAM"/>
    <property type="match status" value="1"/>
</dbReference>
<dbReference type="PANTHER" id="PTHR11135">
    <property type="entry name" value="HISTONE ACETYLTRANSFERASE-RELATED"/>
    <property type="match status" value="1"/>
</dbReference>
<dbReference type="SFLD" id="SFLDG01082">
    <property type="entry name" value="B12-binding_domain_containing"/>
    <property type="match status" value="1"/>
</dbReference>
<evidence type="ECO:0000256" key="1">
    <source>
        <dbReference type="ARBA" id="ARBA00001966"/>
    </source>
</evidence>
<dbReference type="GO" id="GO:0051539">
    <property type="term" value="F:4 iron, 4 sulfur cluster binding"/>
    <property type="evidence" value="ECO:0007669"/>
    <property type="project" value="UniProtKB-KW"/>
</dbReference>
<evidence type="ECO:0000256" key="3">
    <source>
        <dbReference type="ARBA" id="ARBA00022691"/>
    </source>
</evidence>
<dbReference type="InterPro" id="IPR039661">
    <property type="entry name" value="ELP3"/>
</dbReference>
<reference evidence="9" key="1">
    <citation type="submission" date="2016-10" db="EMBL/GenBank/DDBJ databases">
        <authorList>
            <person name="Varghese N."/>
            <person name="Submissions S."/>
        </authorList>
    </citation>
    <scope>NUCLEOTIDE SEQUENCE [LARGE SCALE GENOMIC DNA]</scope>
    <source>
        <strain evidence="9">DSM 5918</strain>
    </source>
</reference>
<evidence type="ECO:0000259" key="7">
    <source>
        <dbReference type="PROSITE" id="PS51918"/>
    </source>
</evidence>
<keyword evidence="2" id="KW-0004">4Fe-4S</keyword>
<proteinExistence type="predicted"/>
<keyword evidence="9" id="KW-1185">Reference proteome</keyword>
<feature type="domain" description="Radical SAM core" evidence="7">
    <location>
        <begin position="14"/>
        <end position="243"/>
    </location>
</feature>
<dbReference type="SFLD" id="SFLDS00029">
    <property type="entry name" value="Radical_SAM"/>
    <property type="match status" value="1"/>
</dbReference>
<dbReference type="GO" id="GO:0046872">
    <property type="term" value="F:metal ion binding"/>
    <property type="evidence" value="ECO:0007669"/>
    <property type="project" value="UniProtKB-KW"/>
</dbReference>
<dbReference type="InterPro" id="IPR058240">
    <property type="entry name" value="rSAM_sf"/>
</dbReference>
<dbReference type="GO" id="GO:0002926">
    <property type="term" value="P:tRNA wobble base 5-methoxycarbonylmethyl-2-thiouridinylation"/>
    <property type="evidence" value="ECO:0007669"/>
    <property type="project" value="TreeGrafter"/>
</dbReference>
<evidence type="ECO:0000313" key="9">
    <source>
        <dbReference type="Proteomes" id="UP000198635"/>
    </source>
</evidence>
<dbReference type="STRING" id="52560.SAMN04488082_103194"/>
<evidence type="ECO:0000256" key="6">
    <source>
        <dbReference type="ARBA" id="ARBA00023014"/>
    </source>
</evidence>
<dbReference type="OrthoDB" id="9815044at2"/>
<dbReference type="Gene3D" id="3.80.30.20">
    <property type="entry name" value="tm_1862 like domain"/>
    <property type="match status" value="1"/>
</dbReference>
<dbReference type="Pfam" id="PF16199">
    <property type="entry name" value="Radical_SAM_C"/>
    <property type="match status" value="1"/>
</dbReference>
<dbReference type="RefSeq" id="WP_092373042.1">
    <property type="nucleotide sequence ID" value="NZ_FORX01000003.1"/>
</dbReference>
<dbReference type="GO" id="GO:0003824">
    <property type="term" value="F:catalytic activity"/>
    <property type="evidence" value="ECO:0007669"/>
    <property type="project" value="InterPro"/>
</dbReference>
<accession>A0A1I3RM99</accession>
<dbReference type="InterPro" id="IPR023404">
    <property type="entry name" value="rSAM_horseshoe"/>
</dbReference>
<dbReference type="EMBL" id="FORX01000003">
    <property type="protein sequence ID" value="SFJ46296.1"/>
    <property type="molecule type" value="Genomic_DNA"/>
</dbReference>
<sequence>MTKISRHHFSHPEPSQKRLRLLPVFLPFAGCPSRCVFCDQHAQTGLGGLRLEDALDALHERLSLESGPFGLGFFGGTFTGLDLAWQERFLELAARFAGPGGLVHLRVSTRPDRVDLQSLGRLREHGVSMIELGVQTFSSPVLEASGRGYDGAVAERACAMVREAGLELGIQLLPGLPGHDAALWREDVRRTLALGPDVVRIYPCVVVRGTGLADMYLRGEYAPWSLETAVNESGRALLDFWKAGVRVIRLGLAGEPGLLERLLAGPWHPAFGNMARSLALRLFLEERLAGRTGRVTKIFLPLRLGGELWGHGRVNAEALARLGIVRENVNFWSEPDIALELEEQ</sequence>
<dbReference type="Proteomes" id="UP000198635">
    <property type="component" value="Unassembled WGS sequence"/>
</dbReference>
<keyword evidence="3" id="KW-0949">S-adenosyl-L-methionine</keyword>
<dbReference type="CDD" id="cd01335">
    <property type="entry name" value="Radical_SAM"/>
    <property type="match status" value="1"/>
</dbReference>
<dbReference type="AlphaFoldDB" id="A0A1I3RM99"/>
<evidence type="ECO:0000256" key="4">
    <source>
        <dbReference type="ARBA" id="ARBA00022723"/>
    </source>
</evidence>
<protein>
    <submittedName>
        <fullName evidence="8">Radical SAM superfamily protein</fullName>
    </submittedName>
</protein>